<dbReference type="EMBL" id="AYSA01000929">
    <property type="protein sequence ID" value="ESZ89508.1"/>
    <property type="molecule type" value="Genomic_DNA"/>
</dbReference>
<accession>W9C1C2</accession>
<dbReference type="Proteomes" id="UP000019487">
    <property type="component" value="Unassembled WGS sequence"/>
</dbReference>
<dbReference type="SUPFAM" id="SSF81901">
    <property type="entry name" value="HCP-like"/>
    <property type="match status" value="1"/>
</dbReference>
<proteinExistence type="predicted"/>
<evidence type="ECO:0000313" key="1">
    <source>
        <dbReference type="EMBL" id="ESZ89508.1"/>
    </source>
</evidence>
<dbReference type="InterPro" id="IPR011990">
    <property type="entry name" value="TPR-like_helical_dom_sf"/>
</dbReference>
<dbReference type="OrthoDB" id="5379420at2759"/>
<evidence type="ECO:0000313" key="2">
    <source>
        <dbReference type="Proteomes" id="UP000019487"/>
    </source>
</evidence>
<dbReference type="STRING" id="1432307.W9C1C2"/>
<dbReference type="Gene3D" id="1.25.40.10">
    <property type="entry name" value="Tetratricopeptide repeat domain"/>
    <property type="match status" value="1"/>
</dbReference>
<sequence length="379" mass="41330">MSNFGVLAHLQNGLKLLNQRSLHTSPRLLIIKPSRKQILARRDAANPVLQQKRVSISSPDALPPLFILETDRKAGALNVDPHKAIEFLRSYQRVLDEQTSSLRGSDTCSKHGLTASDVTQLSFSLGRCGEQAQKALGRSLIDLASNMGDAGATLEVMSHALRNNQLHTARTGPFLARLGILAKKKENVQAMGMLGRILFSQGKETEAQQWLQKAISGPELATFPGAAETLVVLGLILQKTDKEAAKKIFRKAALDLDDPSAYFYLSQHVGPDEDDERVVYLLKAAGAGLPEACHNLGAIELSKMGDQADKKPTERTYGYAKEWFQVAAEGGFGLSMLNLASICKSQGQIAEGLKWLEQAEALPELRDEAVKMRSGFDSD</sequence>
<dbReference type="Pfam" id="PF13374">
    <property type="entry name" value="TPR_10"/>
    <property type="match status" value="1"/>
</dbReference>
<reference evidence="1 2" key="1">
    <citation type="journal article" date="2014" name="Genome Announc.">
        <title>Draft genome sequence of Sclerotinia borealis, a psychrophilic plant pathogenic fungus.</title>
        <authorList>
            <person name="Mardanov A.V."/>
            <person name="Beletsky A.V."/>
            <person name="Kadnikov V.V."/>
            <person name="Ignatov A.N."/>
            <person name="Ravin N.V."/>
        </authorList>
    </citation>
    <scope>NUCLEOTIDE SEQUENCE [LARGE SCALE GENOMIC DNA]</scope>
    <source>
        <strain evidence="2">F-4157</strain>
    </source>
</reference>
<name>W9C1C2_SCLBF</name>
<dbReference type="AlphaFoldDB" id="W9C1C2"/>
<keyword evidence="2" id="KW-1185">Reference proteome</keyword>
<comment type="caution">
    <text evidence="1">The sequence shown here is derived from an EMBL/GenBank/DDBJ whole genome shotgun (WGS) entry which is preliminary data.</text>
</comment>
<protein>
    <submittedName>
        <fullName evidence="1">Uncharacterized protein</fullName>
    </submittedName>
</protein>
<organism evidence="1 2">
    <name type="scientific">Sclerotinia borealis (strain F-4128)</name>
    <dbReference type="NCBI Taxonomy" id="1432307"/>
    <lineage>
        <taxon>Eukaryota</taxon>
        <taxon>Fungi</taxon>
        <taxon>Dikarya</taxon>
        <taxon>Ascomycota</taxon>
        <taxon>Pezizomycotina</taxon>
        <taxon>Leotiomycetes</taxon>
        <taxon>Helotiales</taxon>
        <taxon>Sclerotiniaceae</taxon>
        <taxon>Sclerotinia</taxon>
    </lineage>
</organism>
<dbReference type="HOGENOM" id="CLU_773992_0_0_1"/>
<gene>
    <name evidence="1" type="ORF">SBOR_10106</name>
</gene>